<accession>A0A1F5NXZ5</accession>
<dbReference type="Gene3D" id="1.20.120.1870">
    <property type="entry name" value="Fic/DOC protein, Fido domain"/>
    <property type="match status" value="1"/>
</dbReference>
<dbReference type="InterPro" id="IPR036597">
    <property type="entry name" value="Fido-like_dom_sf"/>
</dbReference>
<reference evidence="2 3" key="1">
    <citation type="journal article" date="2016" name="Nat. Commun.">
        <title>Thousands of microbial genomes shed light on interconnected biogeochemical processes in an aquifer system.</title>
        <authorList>
            <person name="Anantharaman K."/>
            <person name="Brown C.T."/>
            <person name="Hug L.A."/>
            <person name="Sharon I."/>
            <person name="Castelle C.J."/>
            <person name="Probst A.J."/>
            <person name="Thomas B.C."/>
            <person name="Singh A."/>
            <person name="Wilkins M.J."/>
            <person name="Karaoz U."/>
            <person name="Brodie E.L."/>
            <person name="Williams K.H."/>
            <person name="Hubbard S.S."/>
            <person name="Banfield J.F."/>
        </authorList>
    </citation>
    <scope>NUCLEOTIDE SEQUENCE [LARGE SCALE GENOMIC DNA]</scope>
</reference>
<dbReference type="InterPro" id="IPR011204">
    <property type="entry name" value="Virulence_RhuM-like"/>
</dbReference>
<dbReference type="EMBL" id="MFEN01000069">
    <property type="protein sequence ID" value="OGE82538.1"/>
    <property type="molecule type" value="Genomic_DNA"/>
</dbReference>
<dbReference type="Pfam" id="PF02661">
    <property type="entry name" value="Fic"/>
    <property type="match status" value="1"/>
</dbReference>
<comment type="caution">
    <text evidence="2">The sequence shown here is derived from an EMBL/GenBank/DDBJ whole genome shotgun (WGS) entry which is preliminary data.</text>
</comment>
<gene>
    <name evidence="2" type="ORF">A2846_02920</name>
</gene>
<proteinExistence type="predicted"/>
<dbReference type="PROSITE" id="PS51459">
    <property type="entry name" value="FIDO"/>
    <property type="match status" value="1"/>
</dbReference>
<protein>
    <recommendedName>
        <fullName evidence="1">Fido domain-containing protein</fullName>
    </recommendedName>
</protein>
<dbReference type="PANTHER" id="PTHR35810:SF1">
    <property type="entry name" value="CYTOPLASMIC PROTEIN"/>
    <property type="match status" value="1"/>
</dbReference>
<dbReference type="Proteomes" id="UP000176339">
    <property type="component" value="Unassembled WGS sequence"/>
</dbReference>
<evidence type="ECO:0000259" key="1">
    <source>
        <dbReference type="PROSITE" id="PS51459"/>
    </source>
</evidence>
<dbReference type="SUPFAM" id="SSF140931">
    <property type="entry name" value="Fic-like"/>
    <property type="match status" value="1"/>
</dbReference>
<dbReference type="InterPro" id="IPR003812">
    <property type="entry name" value="Fido"/>
</dbReference>
<sequence>MKNKEKPKGEIVIYKAEKGPEIQVKLEDDTVWLTQNQIANLFGTKRPAITKHLRNVFKSAELSQNSVSSILEHTAVDGKIYKTQFYNLDAIISIGYRVNSKRATQFRIWATQKLRDYIVKGFVINEKQLPEAHIAKLKELETAHKLIQQALESKRSEGYERELLKIITDYANTWFVLNLYDEEKLKIENVSERKSRALVYEEVIRNIGKFRARLRAQKQATDLFGVELSHKLESILGAIEQTYAGKPLYKSLEEKAANLFYLVIKDHPFVDGNKRIGSLLFLLYLIQNHIFYNRRGERKINDTALVSLALLIAESKPAQKDIMVRLVVNLINRK</sequence>
<evidence type="ECO:0000313" key="2">
    <source>
        <dbReference type="EMBL" id="OGE82538.1"/>
    </source>
</evidence>
<evidence type="ECO:0000313" key="3">
    <source>
        <dbReference type="Proteomes" id="UP000176339"/>
    </source>
</evidence>
<organism evidence="2 3">
    <name type="scientific">Candidatus Doudnabacteria bacterium RIFCSPHIGHO2_01_FULL_49_9</name>
    <dbReference type="NCBI Taxonomy" id="1817827"/>
    <lineage>
        <taxon>Bacteria</taxon>
        <taxon>Candidatus Doudnaibacteriota</taxon>
    </lineage>
</organism>
<dbReference type="InterPro" id="IPR053737">
    <property type="entry name" value="Type_II_TA_Toxin"/>
</dbReference>
<name>A0A1F5NXZ5_9BACT</name>
<dbReference type="AlphaFoldDB" id="A0A1F5NXZ5"/>
<dbReference type="Pfam" id="PF13310">
    <property type="entry name" value="Virulence_RhuM"/>
    <property type="match status" value="1"/>
</dbReference>
<dbReference type="PANTHER" id="PTHR35810">
    <property type="entry name" value="CYTOPLASMIC PROTEIN-RELATED"/>
    <property type="match status" value="1"/>
</dbReference>
<feature type="domain" description="Fido" evidence="1">
    <location>
        <begin position="187"/>
        <end position="329"/>
    </location>
</feature>